<accession>E0Y167</accession>
<protein>
    <submittedName>
        <fullName evidence="7">Putative threonine efflux protein</fullName>
    </submittedName>
</protein>
<feature type="transmembrane region" description="Helical" evidence="6">
    <location>
        <begin position="74"/>
        <end position="95"/>
    </location>
</feature>
<evidence type="ECO:0000256" key="6">
    <source>
        <dbReference type="SAM" id="Phobius"/>
    </source>
</evidence>
<reference evidence="7" key="1">
    <citation type="journal article" date="2011" name="Environ. Microbiol.">
        <title>Time-series analyses of Monterey Bay coastal microbial picoplankton using a 'genome proxy' microarray.</title>
        <authorList>
            <person name="Rich V.I."/>
            <person name="Pham V.D."/>
            <person name="Eppley J."/>
            <person name="Shi Y."/>
            <person name="DeLong E.F."/>
        </authorList>
    </citation>
    <scope>NUCLEOTIDE SEQUENCE</scope>
</reference>
<feature type="transmembrane region" description="Helical" evidence="6">
    <location>
        <begin position="146"/>
        <end position="173"/>
    </location>
</feature>
<keyword evidence="5 6" id="KW-0472">Membrane</keyword>
<dbReference type="EMBL" id="GU474941">
    <property type="protein sequence ID" value="ADI20408.1"/>
    <property type="molecule type" value="Genomic_DNA"/>
</dbReference>
<evidence type="ECO:0000256" key="2">
    <source>
        <dbReference type="ARBA" id="ARBA00022475"/>
    </source>
</evidence>
<dbReference type="Pfam" id="PF01810">
    <property type="entry name" value="LysE"/>
    <property type="match status" value="1"/>
</dbReference>
<dbReference type="GO" id="GO:0015171">
    <property type="term" value="F:amino acid transmembrane transporter activity"/>
    <property type="evidence" value="ECO:0007669"/>
    <property type="project" value="TreeGrafter"/>
</dbReference>
<evidence type="ECO:0000256" key="3">
    <source>
        <dbReference type="ARBA" id="ARBA00022692"/>
    </source>
</evidence>
<sequence length="207" mass="22387">MITITLAQSFFYSIALAILWLTPGPVWVAVLARSISGGFQSSVPLVLGVALGDLLWPMVALMGVSYLILIYADILIIFRYLASIILILMGLVLVMRSKNLFGVESSLTKPGVWAGFAAGFSAVLANPKASLFYMTLLPNFFDFNKINYVDIFIICCLSAFVPMVGNLMLAGAFGKMRSYFSSSSVIVKMNIFSGVALIIVGLCISLL</sequence>
<proteinExistence type="predicted"/>
<keyword evidence="4 6" id="KW-1133">Transmembrane helix</keyword>
<dbReference type="PANTHER" id="PTHR30086:SF20">
    <property type="entry name" value="ARGININE EXPORTER PROTEIN ARGO-RELATED"/>
    <property type="match status" value="1"/>
</dbReference>
<feature type="transmembrane region" description="Helical" evidence="6">
    <location>
        <begin position="44"/>
        <end position="68"/>
    </location>
</feature>
<evidence type="ECO:0000256" key="1">
    <source>
        <dbReference type="ARBA" id="ARBA00004651"/>
    </source>
</evidence>
<dbReference type="GO" id="GO:0005886">
    <property type="term" value="C:plasma membrane"/>
    <property type="evidence" value="ECO:0007669"/>
    <property type="project" value="UniProtKB-SubCell"/>
</dbReference>
<evidence type="ECO:0000313" key="7">
    <source>
        <dbReference type="EMBL" id="ADI20408.1"/>
    </source>
</evidence>
<keyword evidence="3 6" id="KW-0812">Transmembrane</keyword>
<keyword evidence="2" id="KW-1003">Cell membrane</keyword>
<evidence type="ECO:0000256" key="5">
    <source>
        <dbReference type="ARBA" id="ARBA00023136"/>
    </source>
</evidence>
<dbReference type="InterPro" id="IPR001123">
    <property type="entry name" value="LeuE-type"/>
</dbReference>
<comment type="subcellular location">
    <subcellularLocation>
        <location evidence="1">Cell membrane</location>
        <topology evidence="1">Multi-pass membrane protein</topology>
    </subcellularLocation>
</comment>
<evidence type="ECO:0000256" key="4">
    <source>
        <dbReference type="ARBA" id="ARBA00022989"/>
    </source>
</evidence>
<dbReference type="PANTHER" id="PTHR30086">
    <property type="entry name" value="ARGININE EXPORTER PROTEIN ARGO"/>
    <property type="match status" value="1"/>
</dbReference>
<dbReference type="AlphaFoldDB" id="E0Y167"/>
<name>E0Y167_9PROT</name>
<feature type="transmembrane region" description="Helical" evidence="6">
    <location>
        <begin position="12"/>
        <end position="32"/>
    </location>
</feature>
<feature type="transmembrane region" description="Helical" evidence="6">
    <location>
        <begin position="185"/>
        <end position="206"/>
    </location>
</feature>
<feature type="transmembrane region" description="Helical" evidence="6">
    <location>
        <begin position="107"/>
        <end position="126"/>
    </location>
</feature>
<organism evidence="7">
    <name type="scientific">uncultured alpha proteobacterium EB080_L43F08</name>
    <dbReference type="NCBI Taxonomy" id="710797"/>
    <lineage>
        <taxon>Bacteria</taxon>
        <taxon>Pseudomonadati</taxon>
        <taxon>Pseudomonadota</taxon>
        <taxon>Alphaproteobacteria</taxon>
        <taxon>environmental samples</taxon>
    </lineage>
</organism>